<sequence length="512" mass="58217">MTQNTISNNKSLAKNTLYLYLRTFITMIVGLYASRIVLQVLGASDFGLYNVVGGVLTMFTMISSALQVGTQRFLSFALGESDDEKLKKTFSIALGLHFIVAILVLALAETIGLWFLNNYLNIPDGREQAALYVYQFTIFGFMFSFIQVPFQSCLIAHEKMSIYAYMSIYDAVMKLAIVIVLPFLTIDKLVAYGALLLLLHFSTVLIYNIYCRKNFSECVFSISFDKNLTREIVYYSGWNIFGGSVNLFANQGINILLNIFYGTIVNAARGLTVTVSNILFQFITSFQMAADPQIIKLYAAKELDKFHRLLINSCRIATYLYFLVAIPVFLEINFILKFWLGEYPTYTNVFVRIILIELYFKTVNQPILYSIHASGKMKWQNIVCSTLLFMMFPCNWIVLEYGCTPEMVFIISALFWGINNIGCLVFSNKYTGLSIRDVIIKVYGNTILGGSIMLLIPYLVSINVTEGWMGFIIVCSVSIICSIVVIYYWGITDGMRQLLKEKLYKQINIIIH</sequence>
<feature type="transmembrane region" description="Helical" evidence="6">
    <location>
        <begin position="90"/>
        <end position="117"/>
    </location>
</feature>
<evidence type="ECO:0000256" key="4">
    <source>
        <dbReference type="ARBA" id="ARBA00022989"/>
    </source>
</evidence>
<dbReference type="AlphaFoldDB" id="A0AAQ0RT24"/>
<feature type="transmembrane region" description="Helical" evidence="6">
    <location>
        <begin position="407"/>
        <end position="426"/>
    </location>
</feature>
<keyword evidence="4 6" id="KW-1133">Transmembrane helix</keyword>
<organism evidence="7 8">
    <name type="scientific">Bacteroides intestinalis</name>
    <dbReference type="NCBI Taxonomy" id="329854"/>
    <lineage>
        <taxon>Bacteria</taxon>
        <taxon>Pseudomonadati</taxon>
        <taxon>Bacteroidota</taxon>
        <taxon>Bacteroidia</taxon>
        <taxon>Bacteroidales</taxon>
        <taxon>Bacteroidaceae</taxon>
        <taxon>Bacteroides</taxon>
    </lineage>
</organism>
<feature type="transmembrane region" description="Helical" evidence="6">
    <location>
        <begin position="255"/>
        <end position="280"/>
    </location>
</feature>
<feature type="transmembrane region" description="Helical" evidence="6">
    <location>
        <begin position="47"/>
        <end position="69"/>
    </location>
</feature>
<evidence type="ECO:0000313" key="8">
    <source>
        <dbReference type="Proteomes" id="UP000284772"/>
    </source>
</evidence>
<evidence type="ECO:0000256" key="5">
    <source>
        <dbReference type="ARBA" id="ARBA00023136"/>
    </source>
</evidence>
<dbReference type="Pfam" id="PF01943">
    <property type="entry name" value="Polysacc_synt"/>
    <property type="match status" value="1"/>
</dbReference>
<feature type="transmembrane region" description="Helical" evidence="6">
    <location>
        <begin position="232"/>
        <end position="249"/>
    </location>
</feature>
<proteinExistence type="predicted"/>
<feature type="transmembrane region" description="Helical" evidence="6">
    <location>
        <begin position="468"/>
        <end position="490"/>
    </location>
</feature>
<evidence type="ECO:0000313" key="7">
    <source>
        <dbReference type="EMBL" id="RGT53145.1"/>
    </source>
</evidence>
<evidence type="ECO:0000256" key="6">
    <source>
        <dbReference type="SAM" id="Phobius"/>
    </source>
</evidence>
<reference evidence="7 8" key="1">
    <citation type="submission" date="2018-08" db="EMBL/GenBank/DDBJ databases">
        <title>A genome reference for cultivated species of the human gut microbiota.</title>
        <authorList>
            <person name="Zou Y."/>
            <person name="Xue W."/>
            <person name="Luo G."/>
        </authorList>
    </citation>
    <scope>NUCLEOTIDE SEQUENCE [LARGE SCALE GENOMIC DNA]</scope>
    <source>
        <strain evidence="7 8">AF19-10AC</strain>
    </source>
</reference>
<dbReference type="InterPro" id="IPR002797">
    <property type="entry name" value="Polysacc_synth"/>
</dbReference>
<gene>
    <name evidence="7" type="ORF">DWX27_09275</name>
</gene>
<feature type="transmembrane region" description="Helical" evidence="6">
    <location>
        <begin position="316"/>
        <end position="337"/>
    </location>
</feature>
<evidence type="ECO:0000256" key="2">
    <source>
        <dbReference type="ARBA" id="ARBA00022475"/>
    </source>
</evidence>
<feature type="transmembrane region" description="Helical" evidence="6">
    <location>
        <begin position="129"/>
        <end position="150"/>
    </location>
</feature>
<comment type="caution">
    <text evidence="7">The sequence shown here is derived from an EMBL/GenBank/DDBJ whole genome shotgun (WGS) entry which is preliminary data.</text>
</comment>
<dbReference type="Proteomes" id="UP000284772">
    <property type="component" value="Unassembled WGS sequence"/>
</dbReference>
<keyword evidence="3 6" id="KW-0812">Transmembrane</keyword>
<keyword evidence="5 6" id="KW-0472">Membrane</keyword>
<dbReference type="PANTHER" id="PTHR30250">
    <property type="entry name" value="PST FAMILY PREDICTED COLANIC ACID TRANSPORTER"/>
    <property type="match status" value="1"/>
</dbReference>
<dbReference type="InterPro" id="IPR050833">
    <property type="entry name" value="Poly_Biosynth_Transport"/>
</dbReference>
<evidence type="ECO:0000256" key="1">
    <source>
        <dbReference type="ARBA" id="ARBA00004651"/>
    </source>
</evidence>
<dbReference type="PANTHER" id="PTHR30250:SF26">
    <property type="entry name" value="PSMA PROTEIN"/>
    <property type="match status" value="1"/>
</dbReference>
<dbReference type="GO" id="GO:0005886">
    <property type="term" value="C:plasma membrane"/>
    <property type="evidence" value="ECO:0007669"/>
    <property type="project" value="UniProtKB-SubCell"/>
</dbReference>
<feature type="transmembrane region" description="Helical" evidence="6">
    <location>
        <begin position="190"/>
        <end position="211"/>
    </location>
</feature>
<feature type="transmembrane region" description="Helical" evidence="6">
    <location>
        <begin position="20"/>
        <end position="41"/>
    </location>
</feature>
<comment type="subcellular location">
    <subcellularLocation>
        <location evidence="1">Cell membrane</location>
        <topology evidence="1">Multi-pass membrane protein</topology>
    </subcellularLocation>
</comment>
<feature type="transmembrane region" description="Helical" evidence="6">
    <location>
        <begin position="162"/>
        <end position="184"/>
    </location>
</feature>
<dbReference type="EMBL" id="QRWT01000007">
    <property type="protein sequence ID" value="RGT53145.1"/>
    <property type="molecule type" value="Genomic_DNA"/>
</dbReference>
<name>A0AAQ0RT24_9BACE</name>
<accession>A0AAQ0RT24</accession>
<evidence type="ECO:0000256" key="3">
    <source>
        <dbReference type="ARBA" id="ARBA00022692"/>
    </source>
</evidence>
<evidence type="ECO:0008006" key="9">
    <source>
        <dbReference type="Google" id="ProtNLM"/>
    </source>
</evidence>
<keyword evidence="2" id="KW-1003">Cell membrane</keyword>
<protein>
    <recommendedName>
        <fullName evidence="9">Polysaccharide biosynthesis protein</fullName>
    </recommendedName>
</protein>
<feature type="transmembrane region" description="Helical" evidence="6">
    <location>
        <begin position="438"/>
        <end position="462"/>
    </location>
</feature>